<gene>
    <name evidence="1" type="ORF">Q4481_23745</name>
</gene>
<dbReference type="EMBL" id="JAUOZU010000024">
    <property type="protein sequence ID" value="MDO6966980.1"/>
    <property type="molecule type" value="Genomic_DNA"/>
</dbReference>
<organism evidence="1 2">
    <name type="scientific">Rhizobium alvei</name>
    <dbReference type="NCBI Taxonomy" id="1132659"/>
    <lineage>
        <taxon>Bacteria</taxon>
        <taxon>Pseudomonadati</taxon>
        <taxon>Pseudomonadota</taxon>
        <taxon>Alphaproteobacteria</taxon>
        <taxon>Hyphomicrobiales</taxon>
        <taxon>Rhizobiaceae</taxon>
        <taxon>Rhizobium/Agrobacterium group</taxon>
        <taxon>Rhizobium</taxon>
    </lineage>
</organism>
<comment type="caution">
    <text evidence="1">The sequence shown here is derived from an EMBL/GenBank/DDBJ whole genome shotgun (WGS) entry which is preliminary data.</text>
</comment>
<reference evidence="1" key="1">
    <citation type="journal article" date="2015" name="Int. J. Syst. Evol. Microbiol.">
        <title>Rhizobium alvei sp. nov., isolated from a freshwater river.</title>
        <authorList>
            <person name="Sheu S.Y."/>
            <person name="Huang H.W."/>
            <person name="Young C.C."/>
            <person name="Chen W.M."/>
        </authorList>
    </citation>
    <scope>NUCLEOTIDE SEQUENCE</scope>
    <source>
        <strain evidence="1">TNR-22</strain>
    </source>
</reference>
<dbReference type="RefSeq" id="WP_304378910.1">
    <property type="nucleotide sequence ID" value="NZ_JAUOZU010000024.1"/>
</dbReference>
<evidence type="ECO:0000313" key="1">
    <source>
        <dbReference type="EMBL" id="MDO6966980.1"/>
    </source>
</evidence>
<accession>A0ABT8YTY8</accession>
<reference evidence="1" key="2">
    <citation type="submission" date="2023-07" db="EMBL/GenBank/DDBJ databases">
        <authorList>
            <person name="Shen H."/>
        </authorList>
    </citation>
    <scope>NUCLEOTIDE SEQUENCE</scope>
    <source>
        <strain evidence="1">TNR-22</strain>
    </source>
</reference>
<name>A0ABT8YTY8_9HYPH</name>
<protein>
    <submittedName>
        <fullName evidence="1">Uncharacterized protein</fullName>
    </submittedName>
</protein>
<sequence>MAFDYAKSRATAERLIGRFGQAGAIKRTTDSGPAYGPAYDPTVTTTNYACTLVVIDIALDKIDGTLIEATDKMAYVSTSGLAIDITTADFIEVGGVEHAIKIVRPLNPAGTVVLWEVVFTV</sequence>
<evidence type="ECO:0000313" key="2">
    <source>
        <dbReference type="Proteomes" id="UP001174932"/>
    </source>
</evidence>
<proteinExistence type="predicted"/>
<keyword evidence="2" id="KW-1185">Reference proteome</keyword>
<dbReference type="Proteomes" id="UP001174932">
    <property type="component" value="Unassembled WGS sequence"/>
</dbReference>